<keyword evidence="3 6" id="KW-0238">DNA-binding</keyword>
<dbReference type="CDD" id="cd17574">
    <property type="entry name" value="REC_OmpR"/>
    <property type="match status" value="1"/>
</dbReference>
<dbReference type="Gene3D" id="1.10.10.10">
    <property type="entry name" value="Winged helix-like DNA-binding domain superfamily/Winged helix DNA-binding domain"/>
    <property type="match status" value="1"/>
</dbReference>
<feature type="modified residue" description="4-aspartylphosphate" evidence="5">
    <location>
        <position position="58"/>
    </location>
</feature>
<evidence type="ECO:0000313" key="10">
    <source>
        <dbReference type="EMBL" id="MFC4553977.1"/>
    </source>
</evidence>
<organism evidence="10 11">
    <name type="scientific">Georgenia faecalis</name>
    <dbReference type="NCBI Taxonomy" id="2483799"/>
    <lineage>
        <taxon>Bacteria</taxon>
        <taxon>Bacillati</taxon>
        <taxon>Actinomycetota</taxon>
        <taxon>Actinomycetes</taxon>
        <taxon>Micrococcales</taxon>
        <taxon>Bogoriellaceae</taxon>
        <taxon>Georgenia</taxon>
    </lineage>
</organism>
<dbReference type="EMBL" id="JBHSGF010000001">
    <property type="protein sequence ID" value="MFC4553977.1"/>
    <property type="molecule type" value="Genomic_DNA"/>
</dbReference>
<dbReference type="InterPro" id="IPR011006">
    <property type="entry name" value="CheY-like_superfamily"/>
</dbReference>
<evidence type="ECO:0000256" key="5">
    <source>
        <dbReference type="PROSITE-ProRule" id="PRU00169"/>
    </source>
</evidence>
<dbReference type="PROSITE" id="PS51755">
    <property type="entry name" value="OMPR_PHOB"/>
    <property type="match status" value="1"/>
</dbReference>
<dbReference type="Proteomes" id="UP001595955">
    <property type="component" value="Unassembled WGS sequence"/>
</dbReference>
<dbReference type="Pfam" id="PF00486">
    <property type="entry name" value="Trans_reg_C"/>
    <property type="match status" value="1"/>
</dbReference>
<evidence type="ECO:0000259" key="9">
    <source>
        <dbReference type="PROSITE" id="PS51755"/>
    </source>
</evidence>
<gene>
    <name evidence="10" type="ORF">ACFO3F_01830</name>
</gene>
<dbReference type="Pfam" id="PF00072">
    <property type="entry name" value="Response_reg"/>
    <property type="match status" value="1"/>
</dbReference>
<evidence type="ECO:0000256" key="4">
    <source>
        <dbReference type="ARBA" id="ARBA00023163"/>
    </source>
</evidence>
<keyword evidence="2" id="KW-0805">Transcription regulation</keyword>
<dbReference type="InterPro" id="IPR001789">
    <property type="entry name" value="Sig_transdc_resp-reg_receiver"/>
</dbReference>
<dbReference type="SMART" id="SM00862">
    <property type="entry name" value="Trans_reg_C"/>
    <property type="match status" value="1"/>
</dbReference>
<feature type="domain" description="Response regulatory" evidence="8">
    <location>
        <begin position="9"/>
        <end position="122"/>
    </location>
</feature>
<feature type="compositionally biased region" description="Low complexity" evidence="7">
    <location>
        <begin position="134"/>
        <end position="144"/>
    </location>
</feature>
<dbReference type="RefSeq" id="WP_122823195.1">
    <property type="nucleotide sequence ID" value="NZ_CP033325.1"/>
</dbReference>
<protein>
    <submittedName>
        <fullName evidence="10">Response regulator transcription factor</fullName>
    </submittedName>
</protein>
<name>A0ABV9D6H4_9MICO</name>
<dbReference type="SUPFAM" id="SSF46894">
    <property type="entry name" value="C-terminal effector domain of the bipartite response regulators"/>
    <property type="match status" value="1"/>
</dbReference>
<comment type="caution">
    <text evidence="10">The sequence shown here is derived from an EMBL/GenBank/DDBJ whole genome shotgun (WGS) entry which is preliminary data.</text>
</comment>
<dbReference type="InterPro" id="IPR001867">
    <property type="entry name" value="OmpR/PhoB-type_DNA-bd"/>
</dbReference>
<evidence type="ECO:0000256" key="3">
    <source>
        <dbReference type="ARBA" id="ARBA00023125"/>
    </source>
</evidence>
<dbReference type="PANTHER" id="PTHR48111:SF4">
    <property type="entry name" value="DNA-BINDING DUAL TRANSCRIPTIONAL REGULATOR OMPR"/>
    <property type="match status" value="1"/>
</dbReference>
<evidence type="ECO:0000256" key="1">
    <source>
        <dbReference type="ARBA" id="ARBA00022553"/>
    </source>
</evidence>
<dbReference type="Gene3D" id="6.10.250.690">
    <property type="match status" value="1"/>
</dbReference>
<dbReference type="PROSITE" id="PS50110">
    <property type="entry name" value="RESPONSE_REGULATORY"/>
    <property type="match status" value="1"/>
</dbReference>
<accession>A0ABV9D6H4</accession>
<evidence type="ECO:0000256" key="2">
    <source>
        <dbReference type="ARBA" id="ARBA00023015"/>
    </source>
</evidence>
<feature type="DNA-binding region" description="OmpR/PhoB-type" evidence="6">
    <location>
        <begin position="218"/>
        <end position="324"/>
    </location>
</feature>
<dbReference type="InterPro" id="IPR016032">
    <property type="entry name" value="Sig_transdc_resp-reg_C-effctor"/>
</dbReference>
<dbReference type="PANTHER" id="PTHR48111">
    <property type="entry name" value="REGULATOR OF RPOS"/>
    <property type="match status" value="1"/>
</dbReference>
<keyword evidence="11" id="KW-1185">Reference proteome</keyword>
<dbReference type="Gene3D" id="3.40.50.2300">
    <property type="match status" value="1"/>
</dbReference>
<dbReference type="InterPro" id="IPR036388">
    <property type="entry name" value="WH-like_DNA-bd_sf"/>
</dbReference>
<evidence type="ECO:0000256" key="7">
    <source>
        <dbReference type="SAM" id="MobiDB-lite"/>
    </source>
</evidence>
<evidence type="ECO:0000256" key="6">
    <source>
        <dbReference type="PROSITE-ProRule" id="PRU01091"/>
    </source>
</evidence>
<keyword evidence="4" id="KW-0804">Transcription</keyword>
<evidence type="ECO:0000259" key="8">
    <source>
        <dbReference type="PROSITE" id="PS50110"/>
    </source>
</evidence>
<keyword evidence="1 5" id="KW-0597">Phosphoprotein</keyword>
<feature type="domain" description="OmpR/PhoB-type" evidence="9">
    <location>
        <begin position="218"/>
        <end position="324"/>
    </location>
</feature>
<reference evidence="11" key="1">
    <citation type="journal article" date="2019" name="Int. J. Syst. Evol. Microbiol.">
        <title>The Global Catalogue of Microorganisms (GCM) 10K type strain sequencing project: providing services to taxonomists for standard genome sequencing and annotation.</title>
        <authorList>
            <consortium name="The Broad Institute Genomics Platform"/>
            <consortium name="The Broad Institute Genome Sequencing Center for Infectious Disease"/>
            <person name="Wu L."/>
            <person name="Ma J."/>
        </authorList>
    </citation>
    <scope>NUCLEOTIDE SEQUENCE [LARGE SCALE GENOMIC DNA]</scope>
    <source>
        <strain evidence="11">JCM 3369</strain>
    </source>
</reference>
<sequence>MPAQTEDRVAVVIEDDDDIRALLATTLGQGGFTVHAAGNGHDGVALVRRHDPVVTTLDISLPDIDGFEVARRVRTFSDAYIVMLTARAEEIDTLIGLDAGADDYLTKPFRPRELRARIEAMLRRPRLVSRATDAPAAGTTTGAGAPAGAGAGAGAPAASGVAVEGVAAGASAEIPAPSSPAAGLGAASDAVAFAHTSAGAADAVADRTATDPHREHPEDVHVHNGLVIDAAARMAELAGEPLHLTRSEFEILLSLLVARGRVLSKADLVRELWAESYDTGLDTTEADRRAIEVHVANLRRKLREDAVSPRFIQTVRGVGYRLAAAR</sequence>
<feature type="region of interest" description="Disordered" evidence="7">
    <location>
        <begin position="129"/>
        <end position="154"/>
    </location>
</feature>
<proteinExistence type="predicted"/>
<evidence type="ECO:0000313" key="11">
    <source>
        <dbReference type="Proteomes" id="UP001595955"/>
    </source>
</evidence>
<dbReference type="SUPFAM" id="SSF52172">
    <property type="entry name" value="CheY-like"/>
    <property type="match status" value="1"/>
</dbReference>
<dbReference type="CDD" id="cd00383">
    <property type="entry name" value="trans_reg_C"/>
    <property type="match status" value="1"/>
</dbReference>
<dbReference type="SMART" id="SM00448">
    <property type="entry name" value="REC"/>
    <property type="match status" value="1"/>
</dbReference>
<dbReference type="InterPro" id="IPR039420">
    <property type="entry name" value="WalR-like"/>
</dbReference>